<feature type="compositionally biased region" description="Polar residues" evidence="1">
    <location>
        <begin position="71"/>
        <end position="82"/>
    </location>
</feature>
<feature type="compositionally biased region" description="Basic residues" evidence="1">
    <location>
        <begin position="89"/>
        <end position="98"/>
    </location>
</feature>
<protein>
    <submittedName>
        <fullName evidence="2">Uncharacterized protein</fullName>
    </submittedName>
</protein>
<feature type="compositionally biased region" description="Polar residues" evidence="1">
    <location>
        <begin position="116"/>
        <end position="132"/>
    </location>
</feature>
<comment type="caution">
    <text evidence="2">The sequence shown here is derived from an EMBL/GenBank/DDBJ whole genome shotgun (WGS) entry which is preliminary data.</text>
</comment>
<evidence type="ECO:0000313" key="2">
    <source>
        <dbReference type="EMBL" id="MEQ2176340.1"/>
    </source>
</evidence>
<feature type="compositionally biased region" description="Low complexity" evidence="1">
    <location>
        <begin position="17"/>
        <end position="28"/>
    </location>
</feature>
<evidence type="ECO:0000256" key="1">
    <source>
        <dbReference type="SAM" id="MobiDB-lite"/>
    </source>
</evidence>
<feature type="compositionally biased region" description="Basic and acidic residues" evidence="1">
    <location>
        <begin position="155"/>
        <end position="189"/>
    </location>
</feature>
<reference evidence="2 3" key="1">
    <citation type="submission" date="2021-06" db="EMBL/GenBank/DDBJ databases">
        <authorList>
            <person name="Palmer J.M."/>
        </authorList>
    </citation>
    <scope>NUCLEOTIDE SEQUENCE [LARGE SCALE GENOMIC DNA]</scope>
    <source>
        <strain evidence="2 3">GA_2019</strain>
        <tissue evidence="2">Muscle</tissue>
    </source>
</reference>
<feature type="compositionally biased region" description="Basic and acidic residues" evidence="1">
    <location>
        <begin position="105"/>
        <end position="115"/>
    </location>
</feature>
<sequence length="211" mass="22699">MMNGWGSASEDERNFSSHRSSLGSSSDGSIFTHCSFAQALVAAADKAGYRLEGTSLSKRGKGLSHRPRPSSPFSTDGSTVGTHSLGHQRATRPARKPRSQGTTPHRRDAGVDGETKTGQGRIQGARSASSMAPPTDRKASSLERTPMSGPLCGPDDMKSSIDRQMRTSLEHHRQGQDRLGSMDRADDARRGHKSGTQEAKTVSKLKAKFYC</sequence>
<dbReference type="Proteomes" id="UP001476798">
    <property type="component" value="Unassembled WGS sequence"/>
</dbReference>
<feature type="region of interest" description="Disordered" evidence="1">
    <location>
        <begin position="56"/>
        <end position="203"/>
    </location>
</feature>
<feature type="compositionally biased region" description="Basic residues" evidence="1">
    <location>
        <begin position="58"/>
        <end position="68"/>
    </location>
</feature>
<keyword evidence="3" id="KW-1185">Reference proteome</keyword>
<name>A0ABV0NYI6_9TELE</name>
<evidence type="ECO:0000313" key="3">
    <source>
        <dbReference type="Proteomes" id="UP001476798"/>
    </source>
</evidence>
<proteinExistence type="predicted"/>
<gene>
    <name evidence="2" type="ORF">GOODEAATRI_027015</name>
</gene>
<dbReference type="EMBL" id="JAHRIO010053431">
    <property type="protein sequence ID" value="MEQ2176340.1"/>
    <property type="molecule type" value="Genomic_DNA"/>
</dbReference>
<organism evidence="2 3">
    <name type="scientific">Goodea atripinnis</name>
    <dbReference type="NCBI Taxonomy" id="208336"/>
    <lineage>
        <taxon>Eukaryota</taxon>
        <taxon>Metazoa</taxon>
        <taxon>Chordata</taxon>
        <taxon>Craniata</taxon>
        <taxon>Vertebrata</taxon>
        <taxon>Euteleostomi</taxon>
        <taxon>Actinopterygii</taxon>
        <taxon>Neopterygii</taxon>
        <taxon>Teleostei</taxon>
        <taxon>Neoteleostei</taxon>
        <taxon>Acanthomorphata</taxon>
        <taxon>Ovalentaria</taxon>
        <taxon>Atherinomorphae</taxon>
        <taxon>Cyprinodontiformes</taxon>
        <taxon>Goodeidae</taxon>
        <taxon>Goodea</taxon>
    </lineage>
</organism>
<feature type="region of interest" description="Disordered" evidence="1">
    <location>
        <begin position="1"/>
        <end position="28"/>
    </location>
</feature>
<accession>A0ABV0NYI6</accession>